<accession>A0A4S4E7Y2</accession>
<evidence type="ECO:0000256" key="1">
    <source>
        <dbReference type="SAM" id="MobiDB-lite"/>
    </source>
</evidence>
<comment type="caution">
    <text evidence="2">The sequence shown here is derived from an EMBL/GenBank/DDBJ whole genome shotgun (WGS) entry which is preliminary data.</text>
</comment>
<organism evidence="2 3">
    <name type="scientific">Camellia sinensis var. sinensis</name>
    <name type="common">China tea</name>
    <dbReference type="NCBI Taxonomy" id="542762"/>
    <lineage>
        <taxon>Eukaryota</taxon>
        <taxon>Viridiplantae</taxon>
        <taxon>Streptophyta</taxon>
        <taxon>Embryophyta</taxon>
        <taxon>Tracheophyta</taxon>
        <taxon>Spermatophyta</taxon>
        <taxon>Magnoliopsida</taxon>
        <taxon>eudicotyledons</taxon>
        <taxon>Gunneridae</taxon>
        <taxon>Pentapetalae</taxon>
        <taxon>asterids</taxon>
        <taxon>Ericales</taxon>
        <taxon>Theaceae</taxon>
        <taxon>Camellia</taxon>
    </lineage>
</organism>
<evidence type="ECO:0000313" key="2">
    <source>
        <dbReference type="EMBL" id="THG12170.1"/>
    </source>
</evidence>
<feature type="compositionally biased region" description="Low complexity" evidence="1">
    <location>
        <begin position="102"/>
        <end position="113"/>
    </location>
</feature>
<proteinExistence type="predicted"/>
<keyword evidence="3" id="KW-1185">Reference proteome</keyword>
<dbReference type="Proteomes" id="UP000306102">
    <property type="component" value="Unassembled WGS sequence"/>
</dbReference>
<dbReference type="AlphaFoldDB" id="A0A4S4E7Y2"/>
<feature type="compositionally biased region" description="Polar residues" evidence="1">
    <location>
        <begin position="166"/>
        <end position="184"/>
    </location>
</feature>
<reference evidence="2 3" key="1">
    <citation type="journal article" date="2018" name="Proc. Natl. Acad. Sci. U.S.A.">
        <title>Draft genome sequence of Camellia sinensis var. sinensis provides insights into the evolution of the tea genome and tea quality.</title>
        <authorList>
            <person name="Wei C."/>
            <person name="Yang H."/>
            <person name="Wang S."/>
            <person name="Zhao J."/>
            <person name="Liu C."/>
            <person name="Gao L."/>
            <person name="Xia E."/>
            <person name="Lu Y."/>
            <person name="Tai Y."/>
            <person name="She G."/>
            <person name="Sun J."/>
            <person name="Cao H."/>
            <person name="Tong W."/>
            <person name="Gao Q."/>
            <person name="Li Y."/>
            <person name="Deng W."/>
            <person name="Jiang X."/>
            <person name="Wang W."/>
            <person name="Chen Q."/>
            <person name="Zhang S."/>
            <person name="Li H."/>
            <person name="Wu J."/>
            <person name="Wang P."/>
            <person name="Li P."/>
            <person name="Shi C."/>
            <person name="Zheng F."/>
            <person name="Jian J."/>
            <person name="Huang B."/>
            <person name="Shan D."/>
            <person name="Shi M."/>
            <person name="Fang C."/>
            <person name="Yue Y."/>
            <person name="Li F."/>
            <person name="Li D."/>
            <person name="Wei S."/>
            <person name="Han B."/>
            <person name="Jiang C."/>
            <person name="Yin Y."/>
            <person name="Xia T."/>
            <person name="Zhang Z."/>
            <person name="Bennetzen J.L."/>
            <person name="Zhao S."/>
            <person name="Wan X."/>
        </authorList>
    </citation>
    <scope>NUCLEOTIDE SEQUENCE [LARGE SCALE GENOMIC DNA]</scope>
    <source>
        <strain evidence="3">cv. Shuchazao</strain>
        <tissue evidence="2">Leaf</tissue>
    </source>
</reference>
<evidence type="ECO:0000313" key="3">
    <source>
        <dbReference type="Proteomes" id="UP000306102"/>
    </source>
</evidence>
<dbReference type="EMBL" id="SDRB02006754">
    <property type="protein sequence ID" value="THG12170.1"/>
    <property type="molecule type" value="Genomic_DNA"/>
</dbReference>
<name>A0A4S4E7Y2_CAMSN</name>
<gene>
    <name evidence="2" type="ORF">TEA_011907</name>
</gene>
<sequence length="184" mass="19723">MATIIHRKISSDVAADTSLADTLSFAGFICIQDQSLNPENDHVLPLPPTKHDPEFEIGHSKGSLADLLFSNGQLLPQAIQSHSNQVVVHVSSKDLLPLTHGSSNVQSRRSSNSGLGFDKAAKKTNNVVRNNQGKKDQSKGNESLGLKIFKAVVAPCRSCRAVETAGPSSSMKVQASRQENAKLQ</sequence>
<protein>
    <submittedName>
        <fullName evidence="2">Uncharacterized protein</fullName>
    </submittedName>
</protein>
<feature type="region of interest" description="Disordered" evidence="1">
    <location>
        <begin position="162"/>
        <end position="184"/>
    </location>
</feature>
<feature type="region of interest" description="Disordered" evidence="1">
    <location>
        <begin position="99"/>
        <end position="141"/>
    </location>
</feature>